<evidence type="ECO:0000256" key="1">
    <source>
        <dbReference type="SAM" id="Phobius"/>
    </source>
</evidence>
<keyword evidence="1" id="KW-1133">Transmembrane helix</keyword>
<dbReference type="AlphaFoldDB" id="A0A6C0B713"/>
<keyword evidence="1" id="KW-0812">Transmembrane</keyword>
<name>A0A6C0B713_9ZZZZ</name>
<reference evidence="3" key="1">
    <citation type="journal article" date="2020" name="Nature">
        <title>Giant virus diversity and host interactions through global metagenomics.</title>
        <authorList>
            <person name="Schulz F."/>
            <person name="Roux S."/>
            <person name="Paez-Espino D."/>
            <person name="Jungbluth S."/>
            <person name="Walsh D.A."/>
            <person name="Denef V.J."/>
            <person name="McMahon K.D."/>
            <person name="Konstantinidis K.T."/>
            <person name="Eloe-Fadrosh E.A."/>
            <person name="Kyrpides N.C."/>
            <person name="Woyke T."/>
        </authorList>
    </citation>
    <scope>NUCLEOTIDE SEQUENCE</scope>
    <source>
        <strain evidence="3">GVMAG-M-3300010157-4</strain>
    </source>
</reference>
<feature type="transmembrane region" description="Helical" evidence="1">
    <location>
        <begin position="6"/>
        <end position="25"/>
    </location>
</feature>
<dbReference type="InterPro" id="IPR002654">
    <property type="entry name" value="Glyco_trans_25"/>
</dbReference>
<dbReference type="Pfam" id="PF01755">
    <property type="entry name" value="Glyco_transf_25"/>
    <property type="match status" value="1"/>
</dbReference>
<proteinExistence type="predicted"/>
<keyword evidence="1" id="KW-0472">Membrane</keyword>
<organism evidence="3">
    <name type="scientific">viral metagenome</name>
    <dbReference type="NCBI Taxonomy" id="1070528"/>
    <lineage>
        <taxon>unclassified sequences</taxon>
        <taxon>metagenomes</taxon>
        <taxon>organismal metagenomes</taxon>
    </lineage>
</organism>
<feature type="domain" description="Glycosyl transferase family 25" evidence="2">
    <location>
        <begin position="43"/>
        <end position="205"/>
    </location>
</feature>
<dbReference type="EMBL" id="MN739081">
    <property type="protein sequence ID" value="QHS87481.1"/>
    <property type="molecule type" value="Genomic_DNA"/>
</dbReference>
<evidence type="ECO:0000259" key="2">
    <source>
        <dbReference type="Pfam" id="PF01755"/>
    </source>
</evidence>
<accession>A0A6C0B713</accession>
<sequence>MKHKQWHIWALLTVVIVLIIILFFWNKNIEMFETRDYLEGIDVIYWINLDRSKDRRKRMKKMFKDPAFNGKKIIRISAVDGKSPDIDQVLNANFDGMQPEKFTKVEYACTLSHLNAIKQFSESNDQVALIMEDDMTLEYKKYWKKSTKEIMNKAPNDWEIIQLCINSNTIPRKMYTKQKGDTYFSTGSYIINQTGAKKIINQKSKNILNNHIGHSADVYLYLMTNTYVYKYPYFTYKYKTRSTIHQNHEEIHNNNKRIIDGFIHGMSRSQKM</sequence>
<evidence type="ECO:0000313" key="3">
    <source>
        <dbReference type="EMBL" id="QHS87481.1"/>
    </source>
</evidence>
<dbReference type="CDD" id="cd06532">
    <property type="entry name" value="Glyco_transf_25"/>
    <property type="match status" value="1"/>
</dbReference>
<protein>
    <recommendedName>
        <fullName evidence="2">Glycosyl transferase family 25 domain-containing protein</fullName>
    </recommendedName>
</protein>